<comment type="caution">
    <text evidence="3">The sequence shown here is derived from an EMBL/GenBank/DDBJ whole genome shotgun (WGS) entry which is preliminary data.</text>
</comment>
<evidence type="ECO:0000256" key="1">
    <source>
        <dbReference type="SAM" id="Coils"/>
    </source>
</evidence>
<reference evidence="3" key="1">
    <citation type="submission" date="2020-09" db="EMBL/GenBank/DDBJ databases">
        <authorList>
            <person name="Kikuchi T."/>
        </authorList>
    </citation>
    <scope>NUCLEOTIDE SEQUENCE</scope>
    <source>
        <strain evidence="3">SH1</strain>
    </source>
</reference>
<dbReference type="Proteomes" id="UP000614601">
    <property type="component" value="Unassembled WGS sequence"/>
</dbReference>
<accession>A0A811KQN3</accession>
<name>A0A811KQN3_9BILA</name>
<feature type="region of interest" description="Disordered" evidence="2">
    <location>
        <begin position="333"/>
        <end position="353"/>
    </location>
</feature>
<dbReference type="Proteomes" id="UP000783686">
    <property type="component" value="Unassembled WGS sequence"/>
</dbReference>
<gene>
    <name evidence="3" type="ORF">BOKJ2_LOCUS7293</name>
</gene>
<evidence type="ECO:0000313" key="4">
    <source>
        <dbReference type="Proteomes" id="UP000614601"/>
    </source>
</evidence>
<sequence length="644" mass="76679">MANLNDSLTNRLRTYEQDLEKHLKTVLLQLEEQIRNTDQTLKQTKRNNASLLARKHPLKQEIKKINKEVSTNNDVKRRLNVKSENDVAARIKANTVLTELREDLKNELLKEKDLRFNIDEINHQINLAQTQVDSVAWPEKNDVKLLNSLVGKAHHNVKNLEKDKRIQDSYIERLRRDVEIAENELEQLGVTTRHLKFEHDDTKEEFVRLQDKYSTFQAGTLQLEDHFNKLMKSLNDNRNKVQLIDKRKKDLSSNTIGNKQNDVEYLATQRGAELKRRILRLAALREKQEQKIIKRTATNAHIKTVVNQLKQRHIPLVEHELEESQKCNKTLKRQSNQTQHEHSNAQSQKNTFLSPNEVQTISSQFENMEKLLFYNSFKLKSYLFVLEELNELLNRRQEVDKLFTNSYDPSIETTALKRSKSDILGNRYNQKNYKNVRDSITQLVRKKIALEYRKKRIENKIIISDTQQNQVISEMNMLKNEETMVQKARNEKSQAMSRKYKNEETSNNNDEMFNKRILYAETQLIHLKELYNRSKRKYNEILELCADYNCKLNILEEENNLEKKYVEHLQEIHLLQKRHQFLEKNIWTAQKNIEFTVLRRDYIVNKARTTLGTRNEIRMQRKNKIDQIKLKLEKINLEIDKYKK</sequence>
<organism evidence="3 4">
    <name type="scientific">Bursaphelenchus okinawaensis</name>
    <dbReference type="NCBI Taxonomy" id="465554"/>
    <lineage>
        <taxon>Eukaryota</taxon>
        <taxon>Metazoa</taxon>
        <taxon>Ecdysozoa</taxon>
        <taxon>Nematoda</taxon>
        <taxon>Chromadorea</taxon>
        <taxon>Rhabditida</taxon>
        <taxon>Tylenchina</taxon>
        <taxon>Tylenchomorpha</taxon>
        <taxon>Aphelenchoidea</taxon>
        <taxon>Aphelenchoididae</taxon>
        <taxon>Bursaphelenchus</taxon>
    </lineage>
</organism>
<proteinExistence type="predicted"/>
<keyword evidence="4" id="KW-1185">Reference proteome</keyword>
<evidence type="ECO:0000313" key="3">
    <source>
        <dbReference type="EMBL" id="CAD5218083.1"/>
    </source>
</evidence>
<dbReference type="OrthoDB" id="5809352at2759"/>
<evidence type="ECO:0000256" key="2">
    <source>
        <dbReference type="SAM" id="MobiDB-lite"/>
    </source>
</evidence>
<feature type="coiled-coil region" evidence="1">
    <location>
        <begin position="5"/>
        <end position="54"/>
    </location>
</feature>
<dbReference type="EMBL" id="CAJFDH010000004">
    <property type="protein sequence ID" value="CAD5218083.1"/>
    <property type="molecule type" value="Genomic_DNA"/>
</dbReference>
<dbReference type="AlphaFoldDB" id="A0A811KQN3"/>
<protein>
    <submittedName>
        <fullName evidence="3">Uncharacterized protein</fullName>
    </submittedName>
</protein>
<dbReference type="EMBL" id="CAJFCW020000004">
    <property type="protein sequence ID" value="CAG9109203.1"/>
    <property type="molecule type" value="Genomic_DNA"/>
</dbReference>
<feature type="coiled-coil region" evidence="1">
    <location>
        <begin position="538"/>
        <end position="585"/>
    </location>
</feature>
<keyword evidence="1" id="KW-0175">Coiled coil</keyword>